<evidence type="ECO:0000256" key="1">
    <source>
        <dbReference type="ARBA" id="ARBA00009865"/>
    </source>
</evidence>
<dbReference type="Pfam" id="PF04616">
    <property type="entry name" value="Glyco_hydro_43"/>
    <property type="match status" value="1"/>
</dbReference>
<keyword evidence="2 6" id="KW-0378">Hydrolase</keyword>
<feature type="site" description="Important for catalytic activity, responsible for pKa modulation of the active site Glu and correct orientation of both the proton donor and substrate" evidence="5">
    <location>
        <position position="126"/>
    </location>
</feature>
<reference evidence="8" key="1">
    <citation type="submission" date="2022-05" db="EMBL/GenBank/DDBJ databases">
        <authorList>
            <person name="Sun H.-N."/>
        </authorList>
    </citation>
    <scope>NUCLEOTIDE SEQUENCE</scope>
    <source>
        <strain evidence="8">HB14</strain>
    </source>
</reference>
<dbReference type="GO" id="GO:0004553">
    <property type="term" value="F:hydrolase activity, hydrolyzing O-glycosyl compounds"/>
    <property type="evidence" value="ECO:0007669"/>
    <property type="project" value="InterPro"/>
</dbReference>
<dbReference type="RefSeq" id="WP_253968192.1">
    <property type="nucleotide sequence ID" value="NZ_JAMFTH010000003.1"/>
</dbReference>
<proteinExistence type="inferred from homology"/>
<sequence>MIINPILKGFNPDPSICRVGNDYYIATSTFEWFPGVQIHHSRDLANWTLITHPLNQTDWLDMRGHPNSCGIWAPCLSYSNGVFYLVYTDVRDYQTDYQSRKNYLITSRDIMGPWSNPIFLNSSGFDPSLFHDNDGRKWLLNVLWDHRPEPSINHHRAAKFFSGIIAQEFDSNKEGLVGPIHNIFEGSELGLVEGSHLYRINDYYYLLTAEGGTFAHHASLFARSKNLLGPYEIDPQMHFLTSAGHHTNELQRAGHGDLVTLPNGDHYFVHLASRPLPNRGRSVLGRETAIQKVSFSDCGWPRLSHGQKNPLLETHNSLGFDSTLEFQKEHFDFSTDKLTIHYQSPRFPLLEPILSYSARPGYLRLKGQEPPTSLYEQSLLARRQQAFCFTAETTFDFNPTSFQQMAGLMSFYNTQKFIYLCLTHDESLGRVIEIVMATMEGKMHYPLGQRISLPKGQIRLKIQVEWDQWRGFWATESGNWNSLGGYIDYSGLADEVGAEHFTGAFVGMACHDLSGQFINADFQSFSYNEYNSNQ</sequence>
<feature type="domain" description="Beta-xylosidase C-terminal Concanavalin A-like" evidence="7">
    <location>
        <begin position="332"/>
        <end position="528"/>
    </location>
</feature>
<name>A0A9X2HWX3_9GAMM</name>
<keyword evidence="3 6" id="KW-0326">Glycosidase</keyword>
<comment type="caution">
    <text evidence="8">The sequence shown here is derived from an EMBL/GenBank/DDBJ whole genome shotgun (WGS) entry which is preliminary data.</text>
</comment>
<evidence type="ECO:0000256" key="4">
    <source>
        <dbReference type="PIRSR" id="PIRSR606710-1"/>
    </source>
</evidence>
<evidence type="ECO:0000256" key="2">
    <source>
        <dbReference type="ARBA" id="ARBA00022801"/>
    </source>
</evidence>
<dbReference type="InterPro" id="IPR041542">
    <property type="entry name" value="GH43_C2"/>
</dbReference>
<dbReference type="InterPro" id="IPR023296">
    <property type="entry name" value="Glyco_hydro_beta-prop_sf"/>
</dbReference>
<gene>
    <name evidence="8" type="ORF">M6D89_11370</name>
</gene>
<evidence type="ECO:0000313" key="9">
    <source>
        <dbReference type="Proteomes" id="UP001139319"/>
    </source>
</evidence>
<keyword evidence="9" id="KW-1185">Reference proteome</keyword>
<dbReference type="PANTHER" id="PTHR42812:SF12">
    <property type="entry name" value="BETA-XYLOSIDASE-RELATED"/>
    <property type="match status" value="1"/>
</dbReference>
<dbReference type="InterPro" id="IPR051795">
    <property type="entry name" value="Glycosyl_Hydrlase_43"/>
</dbReference>
<evidence type="ECO:0000259" key="7">
    <source>
        <dbReference type="Pfam" id="PF17851"/>
    </source>
</evidence>
<evidence type="ECO:0000256" key="6">
    <source>
        <dbReference type="RuleBase" id="RU361187"/>
    </source>
</evidence>
<evidence type="ECO:0000256" key="5">
    <source>
        <dbReference type="PIRSR" id="PIRSR606710-2"/>
    </source>
</evidence>
<dbReference type="InterPro" id="IPR013320">
    <property type="entry name" value="ConA-like_dom_sf"/>
</dbReference>
<feature type="active site" description="Proton donor" evidence="4">
    <location>
        <position position="193"/>
    </location>
</feature>
<dbReference type="Gene3D" id="2.60.120.200">
    <property type="match status" value="1"/>
</dbReference>
<organism evidence="8 9">
    <name type="scientific">Gilvimarinus xylanilyticus</name>
    <dbReference type="NCBI Taxonomy" id="2944139"/>
    <lineage>
        <taxon>Bacteria</taxon>
        <taxon>Pseudomonadati</taxon>
        <taxon>Pseudomonadota</taxon>
        <taxon>Gammaproteobacteria</taxon>
        <taxon>Cellvibrionales</taxon>
        <taxon>Cellvibrionaceae</taxon>
        <taxon>Gilvimarinus</taxon>
    </lineage>
</organism>
<dbReference type="AlphaFoldDB" id="A0A9X2HWX3"/>
<reference evidence="8" key="2">
    <citation type="submission" date="2023-01" db="EMBL/GenBank/DDBJ databases">
        <title>Gilvimarinus xylanilyticus HB14 isolated from Caulerpa lentillifera aquaculture base in Hainan, China.</title>
        <authorList>
            <person name="Zhang Y.-J."/>
        </authorList>
    </citation>
    <scope>NUCLEOTIDE SEQUENCE</scope>
    <source>
        <strain evidence="8">HB14</strain>
    </source>
</reference>
<evidence type="ECO:0000313" key="8">
    <source>
        <dbReference type="EMBL" id="MCP8899898.1"/>
    </source>
</evidence>
<accession>A0A9X2HWX3</accession>
<dbReference type="InterPro" id="IPR006710">
    <property type="entry name" value="Glyco_hydro_43"/>
</dbReference>
<dbReference type="SUPFAM" id="SSF49899">
    <property type="entry name" value="Concanavalin A-like lectins/glucanases"/>
    <property type="match status" value="1"/>
</dbReference>
<protein>
    <submittedName>
        <fullName evidence="8">Glycoside hydrolase family 43 protein</fullName>
    </submittedName>
</protein>
<dbReference type="PANTHER" id="PTHR42812">
    <property type="entry name" value="BETA-XYLOSIDASE"/>
    <property type="match status" value="1"/>
</dbReference>
<dbReference type="EMBL" id="JAMFTH010000003">
    <property type="protein sequence ID" value="MCP8899898.1"/>
    <property type="molecule type" value="Genomic_DNA"/>
</dbReference>
<dbReference type="SUPFAM" id="SSF75005">
    <property type="entry name" value="Arabinanase/levansucrase/invertase"/>
    <property type="match status" value="1"/>
</dbReference>
<feature type="active site" description="Proton acceptor" evidence="4">
    <location>
        <position position="13"/>
    </location>
</feature>
<dbReference type="Gene3D" id="2.115.10.20">
    <property type="entry name" value="Glycosyl hydrolase domain, family 43"/>
    <property type="match status" value="1"/>
</dbReference>
<dbReference type="Proteomes" id="UP001139319">
    <property type="component" value="Unassembled WGS sequence"/>
</dbReference>
<dbReference type="CDD" id="cd09000">
    <property type="entry name" value="GH43_SXA-like"/>
    <property type="match status" value="1"/>
</dbReference>
<comment type="similarity">
    <text evidence="1 6">Belongs to the glycosyl hydrolase 43 family.</text>
</comment>
<evidence type="ECO:0000256" key="3">
    <source>
        <dbReference type="ARBA" id="ARBA00023295"/>
    </source>
</evidence>
<dbReference type="GO" id="GO:0005975">
    <property type="term" value="P:carbohydrate metabolic process"/>
    <property type="evidence" value="ECO:0007669"/>
    <property type="project" value="InterPro"/>
</dbReference>
<dbReference type="Pfam" id="PF17851">
    <property type="entry name" value="GH43_C2"/>
    <property type="match status" value="1"/>
</dbReference>